<evidence type="ECO:0000259" key="7">
    <source>
        <dbReference type="Pfam" id="PF03328"/>
    </source>
</evidence>
<comment type="cofactor">
    <cofactor evidence="1">
        <name>Mg(2+)</name>
        <dbReference type="ChEBI" id="CHEBI:18420"/>
    </cofactor>
</comment>
<gene>
    <name evidence="8" type="ORF">GRI40_11470</name>
</gene>
<dbReference type="PANTHER" id="PTHR32308:SF0">
    <property type="entry name" value="HPCH_HPAI ALDOLASE_CITRATE LYASE DOMAIN-CONTAINING PROTEIN"/>
    <property type="match status" value="1"/>
</dbReference>
<dbReference type="PANTHER" id="PTHR32308">
    <property type="entry name" value="LYASE BETA SUBUNIT, PUTATIVE (AFU_ORTHOLOGUE AFUA_4G13030)-RELATED"/>
    <property type="match status" value="1"/>
</dbReference>
<dbReference type="OrthoDB" id="9800547at2"/>
<dbReference type="RefSeq" id="WP_160611716.1">
    <property type="nucleotide sequence ID" value="NZ_WTZA01000002.1"/>
</dbReference>
<protein>
    <submittedName>
        <fullName evidence="8">CoA ester lyase</fullName>
    </submittedName>
</protein>
<dbReference type="GO" id="GO:0006107">
    <property type="term" value="P:oxaloacetate metabolic process"/>
    <property type="evidence" value="ECO:0007669"/>
    <property type="project" value="TreeGrafter"/>
</dbReference>
<dbReference type="GO" id="GO:0016829">
    <property type="term" value="F:lyase activity"/>
    <property type="evidence" value="ECO:0007669"/>
    <property type="project" value="UniProtKB-KW"/>
</dbReference>
<dbReference type="InterPro" id="IPR005000">
    <property type="entry name" value="Aldolase/citrate-lyase_domain"/>
</dbReference>
<feature type="binding site" evidence="6">
    <location>
        <position position="166"/>
    </location>
    <ligand>
        <name>Mg(2+)</name>
        <dbReference type="ChEBI" id="CHEBI:18420"/>
    </ligand>
</feature>
<organism evidence="8 9">
    <name type="scientific">Tsuneonella aeria</name>
    <dbReference type="NCBI Taxonomy" id="1837929"/>
    <lineage>
        <taxon>Bacteria</taxon>
        <taxon>Pseudomonadati</taxon>
        <taxon>Pseudomonadota</taxon>
        <taxon>Alphaproteobacteria</taxon>
        <taxon>Sphingomonadales</taxon>
        <taxon>Erythrobacteraceae</taxon>
        <taxon>Tsuneonella</taxon>
    </lineage>
</organism>
<evidence type="ECO:0000256" key="6">
    <source>
        <dbReference type="PIRSR" id="PIRSR015582-2"/>
    </source>
</evidence>
<dbReference type="InterPro" id="IPR015813">
    <property type="entry name" value="Pyrv/PenolPyrv_kinase-like_dom"/>
</dbReference>
<name>A0A6I4TIG6_9SPHN</name>
<dbReference type="Gene3D" id="3.20.20.60">
    <property type="entry name" value="Phosphoenolpyruvate-binding domains"/>
    <property type="match status" value="1"/>
</dbReference>
<dbReference type="EMBL" id="WTZA01000002">
    <property type="protein sequence ID" value="MXO75835.1"/>
    <property type="molecule type" value="Genomic_DNA"/>
</dbReference>
<comment type="similarity">
    <text evidence="2">Belongs to the HpcH/HpaI aldolase family.</text>
</comment>
<sequence length="300" mass="31436">MTSTAARPLRSFLFIPADSQKKLAKVAECGADAVILDLEDAVAPAAKDDARHQLAEFLHGFDRSKPGAPELWVRINPLDSGLAEYDLAAVVPAGVQGIMQPKPDGPADVAKLSSLLDHMELAHRVQPGSIGIIPVATETAIAPFRLGEYAGAGLTRLRGLTWGAEDLAAALGATGNRGADGEWLFTYRLVRSLTLMAAHAAGVPAIETLYADFRDTDGLLASSRQARSEGFSGRLAIHPAQVAPINEGFTPSAEEVAFAQRVVAAFDAAPGSGTVGIDGKMFDRPHLKSALRTLGLAGLV</sequence>
<keyword evidence="4 6" id="KW-0460">Magnesium</keyword>
<evidence type="ECO:0000256" key="4">
    <source>
        <dbReference type="ARBA" id="ARBA00022842"/>
    </source>
</evidence>
<dbReference type="GO" id="GO:0000287">
    <property type="term" value="F:magnesium ion binding"/>
    <property type="evidence" value="ECO:0007669"/>
    <property type="project" value="TreeGrafter"/>
</dbReference>
<evidence type="ECO:0000256" key="5">
    <source>
        <dbReference type="PIRSR" id="PIRSR015582-1"/>
    </source>
</evidence>
<feature type="domain" description="HpcH/HpaI aldolase/citrate lyase" evidence="7">
    <location>
        <begin position="10"/>
        <end position="239"/>
    </location>
</feature>
<proteinExistence type="inferred from homology"/>
<feature type="binding site" evidence="5">
    <location>
        <position position="138"/>
    </location>
    <ligand>
        <name>substrate</name>
    </ligand>
</feature>
<keyword evidence="8" id="KW-0456">Lyase</keyword>
<evidence type="ECO:0000256" key="3">
    <source>
        <dbReference type="ARBA" id="ARBA00022723"/>
    </source>
</evidence>
<reference evidence="8 9" key="1">
    <citation type="submission" date="2019-12" db="EMBL/GenBank/DDBJ databases">
        <title>Genomic-based taxomic classification of the family Erythrobacteraceae.</title>
        <authorList>
            <person name="Xu L."/>
        </authorList>
    </citation>
    <scope>NUCLEOTIDE SEQUENCE [LARGE SCALE GENOMIC DNA]</scope>
    <source>
        <strain evidence="8 9">100921-2</strain>
    </source>
</reference>
<accession>A0A6I4TIG6</accession>
<keyword evidence="3 6" id="KW-0479">Metal-binding</keyword>
<evidence type="ECO:0000256" key="1">
    <source>
        <dbReference type="ARBA" id="ARBA00001946"/>
    </source>
</evidence>
<evidence type="ECO:0000313" key="9">
    <source>
        <dbReference type="Proteomes" id="UP000439522"/>
    </source>
</evidence>
<dbReference type="PIRSF" id="PIRSF015582">
    <property type="entry name" value="Cit_lyase_B"/>
    <property type="match status" value="1"/>
</dbReference>
<comment type="caution">
    <text evidence="8">The sequence shown here is derived from an EMBL/GenBank/DDBJ whole genome shotgun (WGS) entry which is preliminary data.</text>
</comment>
<dbReference type="InterPro" id="IPR040442">
    <property type="entry name" value="Pyrv_kinase-like_dom_sf"/>
</dbReference>
<feature type="binding site" evidence="5">
    <location>
        <position position="74"/>
    </location>
    <ligand>
        <name>substrate</name>
    </ligand>
</feature>
<evidence type="ECO:0000256" key="2">
    <source>
        <dbReference type="ARBA" id="ARBA00005568"/>
    </source>
</evidence>
<dbReference type="Pfam" id="PF03328">
    <property type="entry name" value="HpcH_HpaI"/>
    <property type="match status" value="1"/>
</dbReference>
<dbReference type="AlphaFoldDB" id="A0A6I4TIG6"/>
<dbReference type="Proteomes" id="UP000439522">
    <property type="component" value="Unassembled WGS sequence"/>
</dbReference>
<evidence type="ECO:0000313" key="8">
    <source>
        <dbReference type="EMBL" id="MXO75835.1"/>
    </source>
</evidence>
<dbReference type="InterPro" id="IPR011206">
    <property type="entry name" value="Citrate_lyase_beta/mcl1/mcl2"/>
</dbReference>
<keyword evidence="9" id="KW-1185">Reference proteome</keyword>
<feature type="binding site" evidence="6">
    <location>
        <position position="138"/>
    </location>
    <ligand>
        <name>Mg(2+)</name>
        <dbReference type="ChEBI" id="CHEBI:18420"/>
    </ligand>
</feature>
<dbReference type="SUPFAM" id="SSF51621">
    <property type="entry name" value="Phosphoenolpyruvate/pyruvate domain"/>
    <property type="match status" value="1"/>
</dbReference>